<dbReference type="AlphaFoldDB" id="A0A8E2EAL7"/>
<reference evidence="4 5" key="1">
    <citation type="journal article" date="2016" name="Nat. Commun.">
        <title>Ectomycorrhizal ecology is imprinted in the genome of the dominant symbiotic fungus Cenococcum geophilum.</title>
        <authorList>
            <consortium name="DOE Joint Genome Institute"/>
            <person name="Peter M."/>
            <person name="Kohler A."/>
            <person name="Ohm R.A."/>
            <person name="Kuo A."/>
            <person name="Krutzmann J."/>
            <person name="Morin E."/>
            <person name="Arend M."/>
            <person name="Barry K.W."/>
            <person name="Binder M."/>
            <person name="Choi C."/>
            <person name="Clum A."/>
            <person name="Copeland A."/>
            <person name="Grisel N."/>
            <person name="Haridas S."/>
            <person name="Kipfer T."/>
            <person name="LaButti K."/>
            <person name="Lindquist E."/>
            <person name="Lipzen A."/>
            <person name="Maire R."/>
            <person name="Meier B."/>
            <person name="Mihaltcheva S."/>
            <person name="Molinier V."/>
            <person name="Murat C."/>
            <person name="Poggeler S."/>
            <person name="Quandt C.A."/>
            <person name="Sperisen C."/>
            <person name="Tritt A."/>
            <person name="Tisserant E."/>
            <person name="Crous P.W."/>
            <person name="Henrissat B."/>
            <person name="Nehls U."/>
            <person name="Egli S."/>
            <person name="Spatafora J.W."/>
            <person name="Grigoriev I.V."/>
            <person name="Martin F.M."/>
        </authorList>
    </citation>
    <scope>NUCLEOTIDE SEQUENCE [LARGE SCALE GENOMIC DNA]</scope>
    <source>
        <strain evidence="4 5">CBS 459.81</strain>
    </source>
</reference>
<evidence type="ECO:0000259" key="3">
    <source>
        <dbReference type="Pfam" id="PF24883"/>
    </source>
</evidence>
<dbReference type="PANTHER" id="PTHR10039:SF14">
    <property type="entry name" value="NACHT DOMAIN-CONTAINING PROTEIN"/>
    <property type="match status" value="1"/>
</dbReference>
<dbReference type="Pfam" id="PF13176">
    <property type="entry name" value="TPR_7"/>
    <property type="match status" value="1"/>
</dbReference>
<evidence type="ECO:0000313" key="5">
    <source>
        <dbReference type="Proteomes" id="UP000250266"/>
    </source>
</evidence>
<dbReference type="PANTHER" id="PTHR10039">
    <property type="entry name" value="AMELOGENIN"/>
    <property type="match status" value="1"/>
</dbReference>
<dbReference type="EMBL" id="KV744965">
    <property type="protein sequence ID" value="OCK80318.1"/>
    <property type="molecule type" value="Genomic_DNA"/>
</dbReference>
<dbReference type="SMART" id="SM00028">
    <property type="entry name" value="TPR"/>
    <property type="match status" value="4"/>
</dbReference>
<organism evidence="4 5">
    <name type="scientific">Lepidopterella palustris CBS 459.81</name>
    <dbReference type="NCBI Taxonomy" id="1314670"/>
    <lineage>
        <taxon>Eukaryota</taxon>
        <taxon>Fungi</taxon>
        <taxon>Dikarya</taxon>
        <taxon>Ascomycota</taxon>
        <taxon>Pezizomycotina</taxon>
        <taxon>Dothideomycetes</taxon>
        <taxon>Pleosporomycetidae</taxon>
        <taxon>Mytilinidiales</taxon>
        <taxon>Argynnaceae</taxon>
        <taxon>Lepidopterella</taxon>
    </lineage>
</organism>
<sequence>MATSSKKRAASITNGPWTDRQQEKRQRLPKTCEWIQREPVYRAWKDWEDTSPPVLWIHGPPGCGKSHLAQYIVEDLRAAGDTSAVLSHFCDAGSSPASVLRSILAQLLLHPQAEKDLKDKITKTVGQLSSDTNSAPLDASYRLWDKVTAIVEDAPPITLVIDGLDELPNKYLLPQEFNFPFRLMELTGIMAGYVKLLVLSRTEASIQNAFQDSPEIQITATRVRDDAEQFISSEITKHDNLVIHKDKIMDVVLSQSEGIFQWAGLAVKALSQEPTIEKILERLENLPDSLGDLYASIFECQSSELGRGEILLRDGILRLMLFAVRPLRVIEIANFLSVESNVFIPNFESKAIQVCGALVKIEEGILKPMHHSLRDFLQGGHPALQYITGIKPDVGNLFISRTLLKYLAHSKFGEIPEPINSDNFLSTHPLAEYATLYWVHHASQAVSDGDLQEQIRSFFYKNNPKEWADRLLPFFLHRSVLPVPPRPFNTARFFHLFSLKSQIVNCFDSPHKAEVDDNISKYLRSAYEEFLEQARAQEGPESLPALQRLLDLAEVYSWLPDYQKQVPTVLQAALQVSSQHSTPEAQDLAIATHQALADQYKRNGKYEDAQKLLEKLLYLAQDRKPLNDPKLMFAWDSLGWVCMRRGKLEQAATHLQNALDIAIEHYGSQSPMTLRSKVTLAEVLGKLGRHNEAEALCASLKEQLRQYCENNVALPKDSISHLNTLAAIYMQEEKYDNAKEAYRVVVEDRKRIFGEENRLTLWAEMQWGIAMDKAGDRVAAKEAFQRLVSRQEKVLGLDHPDVKEVKRLLKEG</sequence>
<gene>
    <name evidence="4" type="ORF">K432DRAFT_382323</name>
</gene>
<dbReference type="Pfam" id="PF24883">
    <property type="entry name" value="NPHP3_N"/>
    <property type="match status" value="1"/>
</dbReference>
<dbReference type="SUPFAM" id="SSF52540">
    <property type="entry name" value="P-loop containing nucleoside triphosphate hydrolases"/>
    <property type="match status" value="1"/>
</dbReference>
<name>A0A8E2EAL7_9PEZI</name>
<dbReference type="InterPro" id="IPR027417">
    <property type="entry name" value="P-loop_NTPase"/>
</dbReference>
<dbReference type="Pfam" id="PF13374">
    <property type="entry name" value="TPR_10"/>
    <property type="match status" value="1"/>
</dbReference>
<dbReference type="Pfam" id="PF13424">
    <property type="entry name" value="TPR_12"/>
    <property type="match status" value="1"/>
</dbReference>
<evidence type="ECO:0000256" key="2">
    <source>
        <dbReference type="SAM" id="MobiDB-lite"/>
    </source>
</evidence>
<dbReference type="Gene3D" id="1.25.40.10">
    <property type="entry name" value="Tetratricopeptide repeat domain"/>
    <property type="match status" value="2"/>
</dbReference>
<feature type="domain" description="Nephrocystin 3-like N-terminal" evidence="3">
    <location>
        <begin position="31"/>
        <end position="201"/>
    </location>
</feature>
<dbReference type="InterPro" id="IPR056884">
    <property type="entry name" value="NPHP3-like_N"/>
</dbReference>
<evidence type="ECO:0000256" key="1">
    <source>
        <dbReference type="ARBA" id="ARBA00022737"/>
    </source>
</evidence>
<proteinExistence type="predicted"/>
<keyword evidence="5" id="KW-1185">Reference proteome</keyword>
<dbReference type="Gene3D" id="3.40.50.300">
    <property type="entry name" value="P-loop containing nucleotide triphosphate hydrolases"/>
    <property type="match status" value="1"/>
</dbReference>
<feature type="region of interest" description="Disordered" evidence="2">
    <location>
        <begin position="1"/>
        <end position="28"/>
    </location>
</feature>
<dbReference type="SUPFAM" id="SSF48452">
    <property type="entry name" value="TPR-like"/>
    <property type="match status" value="2"/>
</dbReference>
<keyword evidence="1" id="KW-0677">Repeat</keyword>
<evidence type="ECO:0000313" key="4">
    <source>
        <dbReference type="EMBL" id="OCK80318.1"/>
    </source>
</evidence>
<accession>A0A8E2EAL7</accession>
<protein>
    <submittedName>
        <fullName evidence="4">NACHT and ankyrin domain protein</fullName>
    </submittedName>
</protein>
<dbReference type="Proteomes" id="UP000250266">
    <property type="component" value="Unassembled WGS sequence"/>
</dbReference>
<dbReference type="InterPro" id="IPR011990">
    <property type="entry name" value="TPR-like_helical_dom_sf"/>
</dbReference>
<dbReference type="InterPro" id="IPR019734">
    <property type="entry name" value="TPR_rpt"/>
</dbReference>
<dbReference type="OrthoDB" id="5418336at2759"/>